<feature type="compositionally biased region" description="Basic residues" evidence="1">
    <location>
        <begin position="96"/>
        <end position="109"/>
    </location>
</feature>
<name>A0ABP0GBP6_CLALP</name>
<evidence type="ECO:0000313" key="3">
    <source>
        <dbReference type="EMBL" id="CAK8689201.1"/>
    </source>
</evidence>
<reference evidence="3 4" key="1">
    <citation type="submission" date="2024-02" db="EMBL/GenBank/DDBJ databases">
        <authorList>
            <person name="Daric V."/>
            <person name="Darras S."/>
        </authorList>
    </citation>
    <scope>NUCLEOTIDE SEQUENCE [LARGE SCALE GENOMIC DNA]</scope>
</reference>
<evidence type="ECO:0000313" key="4">
    <source>
        <dbReference type="Proteomes" id="UP001642483"/>
    </source>
</evidence>
<dbReference type="Proteomes" id="UP001642483">
    <property type="component" value="Unassembled WGS sequence"/>
</dbReference>
<evidence type="ECO:0000256" key="1">
    <source>
        <dbReference type="SAM" id="MobiDB-lite"/>
    </source>
</evidence>
<keyword evidence="4" id="KW-1185">Reference proteome</keyword>
<protein>
    <submittedName>
        <fullName evidence="3">Uncharacterized protein</fullName>
    </submittedName>
</protein>
<gene>
    <name evidence="3" type="ORF">CVLEPA_LOCUS21162</name>
</gene>
<organism evidence="3 4">
    <name type="scientific">Clavelina lepadiformis</name>
    <name type="common">Light-bulb sea squirt</name>
    <name type="synonym">Ascidia lepadiformis</name>
    <dbReference type="NCBI Taxonomy" id="159417"/>
    <lineage>
        <taxon>Eukaryota</taxon>
        <taxon>Metazoa</taxon>
        <taxon>Chordata</taxon>
        <taxon>Tunicata</taxon>
        <taxon>Ascidiacea</taxon>
        <taxon>Aplousobranchia</taxon>
        <taxon>Clavelinidae</taxon>
        <taxon>Clavelina</taxon>
    </lineage>
</organism>
<feature type="transmembrane region" description="Helical" evidence="2">
    <location>
        <begin position="26"/>
        <end position="47"/>
    </location>
</feature>
<sequence>MVGGPGQDNEHPTYGFGVSGMMSKELFPIFMGAYCIAVVLAIAITGWKLKDYNKKGKKIKYVIKDSDLDDSDATFVPETQPRRMKTRKELQERGRPRTRQLHSRQKKQLKALEANQQKDNSETDSSYEEEAL</sequence>
<keyword evidence="2" id="KW-0812">Transmembrane</keyword>
<proteinExistence type="predicted"/>
<feature type="region of interest" description="Disordered" evidence="1">
    <location>
        <begin position="72"/>
        <end position="132"/>
    </location>
</feature>
<keyword evidence="2" id="KW-0472">Membrane</keyword>
<evidence type="ECO:0000256" key="2">
    <source>
        <dbReference type="SAM" id="Phobius"/>
    </source>
</evidence>
<dbReference type="EMBL" id="CAWYQH010000108">
    <property type="protein sequence ID" value="CAK8689201.1"/>
    <property type="molecule type" value="Genomic_DNA"/>
</dbReference>
<keyword evidence="2" id="KW-1133">Transmembrane helix</keyword>
<comment type="caution">
    <text evidence="3">The sequence shown here is derived from an EMBL/GenBank/DDBJ whole genome shotgun (WGS) entry which is preliminary data.</text>
</comment>
<accession>A0ABP0GBP6</accession>